<dbReference type="GO" id="GO:0003746">
    <property type="term" value="F:translation elongation factor activity"/>
    <property type="evidence" value="ECO:0007669"/>
    <property type="project" value="UniProtKB-KW"/>
</dbReference>
<dbReference type="InterPro" id="IPR010987">
    <property type="entry name" value="Glutathione-S-Trfase_C-like"/>
</dbReference>
<dbReference type="GO" id="GO:0005737">
    <property type="term" value="C:cytoplasm"/>
    <property type="evidence" value="ECO:0007669"/>
    <property type="project" value="TreeGrafter"/>
</dbReference>
<dbReference type="EMBL" id="LXWW01000009">
    <property type="protein sequence ID" value="OAO18056.1"/>
    <property type="molecule type" value="Genomic_DNA"/>
</dbReference>
<evidence type="ECO:0000313" key="2">
    <source>
        <dbReference type="EMBL" id="OAO18056.1"/>
    </source>
</evidence>
<keyword evidence="3" id="KW-1185">Reference proteome</keyword>
<feature type="domain" description="GST C-terminal" evidence="1">
    <location>
        <begin position="67"/>
        <end position="202"/>
    </location>
</feature>
<comment type="caution">
    <text evidence="2">The sequence shown here is derived from an EMBL/GenBank/DDBJ whole genome shotgun (WGS) entry which is preliminary data.</text>
</comment>
<dbReference type="InterPro" id="IPR036282">
    <property type="entry name" value="Glutathione-S-Trfase_C_sf"/>
</dbReference>
<dbReference type="Pfam" id="PF00043">
    <property type="entry name" value="GST_C"/>
    <property type="match status" value="1"/>
</dbReference>
<dbReference type="PROSITE" id="PS50405">
    <property type="entry name" value="GST_CTER"/>
    <property type="match status" value="1"/>
</dbReference>
<dbReference type="STRING" id="478820.A0A196SPD4"/>
<evidence type="ECO:0000259" key="1">
    <source>
        <dbReference type="PROSITE" id="PS50405"/>
    </source>
</evidence>
<dbReference type="InterPro" id="IPR050802">
    <property type="entry name" value="EF-GSTs"/>
</dbReference>
<dbReference type="InterPro" id="IPR004046">
    <property type="entry name" value="GST_C"/>
</dbReference>
<dbReference type="OrthoDB" id="249703at2759"/>
<dbReference type="Proteomes" id="UP000078348">
    <property type="component" value="Unassembled WGS sequence"/>
</dbReference>
<keyword evidence="2" id="KW-0648">Protein biosynthesis</keyword>
<dbReference type="PANTHER" id="PTHR43986:SF1">
    <property type="entry name" value="ELONGATION FACTOR 1-GAMMA"/>
    <property type="match status" value="1"/>
</dbReference>
<dbReference type="Gene3D" id="1.20.1050.10">
    <property type="match status" value="1"/>
</dbReference>
<name>A0A196SPD4_BLAHN</name>
<proteinExistence type="predicted"/>
<reference evidence="2 3" key="1">
    <citation type="submission" date="2016-05" db="EMBL/GenBank/DDBJ databases">
        <title>Nuclear genome of Blastocystis sp. subtype 1 NandII.</title>
        <authorList>
            <person name="Gentekaki E."/>
            <person name="Curtis B."/>
            <person name="Stairs C."/>
            <person name="Eme L."/>
            <person name="Herman E."/>
            <person name="Klimes V."/>
            <person name="Arias M.C."/>
            <person name="Elias M."/>
            <person name="Hilliou F."/>
            <person name="Klute M."/>
            <person name="Malik S.-B."/>
            <person name="Pightling A."/>
            <person name="Rachubinski R."/>
            <person name="Salas D."/>
            <person name="Schlacht A."/>
            <person name="Suga H."/>
            <person name="Archibald J."/>
            <person name="Ball S.G."/>
            <person name="Clark G."/>
            <person name="Dacks J."/>
            <person name="Van Der Giezen M."/>
            <person name="Tsaousis A."/>
            <person name="Roger A."/>
        </authorList>
    </citation>
    <scope>NUCLEOTIDE SEQUENCE [LARGE SCALE GENOMIC DNA]</scope>
    <source>
        <strain evidence="3">ATCC 50177 / NandII</strain>
    </source>
</reference>
<sequence>MLNLLKDSKRSQCILVTLKALNAEGYQINTVDAEPEYILEKDGKKLNNAYDVLKCLCAESPLYGTLDAEKKALVDTWLEFCDKELEVPLSVLVWLASGLLSREQVNTVAEKKARSDIMLLLRRMELRLKESPFFAGEEMSLADITIACCLRPLMMTVLGEVERKNFPSVCAWMEKMFSSALFLETVGETVMLVSAKKGKKKN</sequence>
<accession>A0A196SPD4</accession>
<gene>
    <name evidence="2" type="ORF">AV274_0204</name>
</gene>
<evidence type="ECO:0000313" key="3">
    <source>
        <dbReference type="Proteomes" id="UP000078348"/>
    </source>
</evidence>
<dbReference type="PANTHER" id="PTHR43986">
    <property type="entry name" value="ELONGATION FACTOR 1-GAMMA"/>
    <property type="match status" value="1"/>
</dbReference>
<dbReference type="GO" id="GO:0005634">
    <property type="term" value="C:nucleus"/>
    <property type="evidence" value="ECO:0007669"/>
    <property type="project" value="TreeGrafter"/>
</dbReference>
<organism evidence="2 3">
    <name type="scientific">Blastocystis sp. subtype 1 (strain ATCC 50177 / NandII)</name>
    <dbReference type="NCBI Taxonomy" id="478820"/>
    <lineage>
        <taxon>Eukaryota</taxon>
        <taxon>Sar</taxon>
        <taxon>Stramenopiles</taxon>
        <taxon>Bigyra</taxon>
        <taxon>Opalozoa</taxon>
        <taxon>Opalinata</taxon>
        <taxon>Blastocystidae</taxon>
        <taxon>Blastocystis</taxon>
    </lineage>
</organism>
<dbReference type="SUPFAM" id="SSF47616">
    <property type="entry name" value="GST C-terminal domain-like"/>
    <property type="match status" value="1"/>
</dbReference>
<protein>
    <submittedName>
        <fullName evidence="2">Elongation factor 1-gamma</fullName>
    </submittedName>
</protein>
<dbReference type="AlphaFoldDB" id="A0A196SPD4"/>
<keyword evidence="2" id="KW-0251">Elongation factor</keyword>